<name>A0ABY5P262_9LACT</name>
<feature type="domain" description="CpXC" evidence="1">
    <location>
        <begin position="7"/>
        <end position="132"/>
    </location>
</feature>
<dbReference type="Proteomes" id="UP001315967">
    <property type="component" value="Chromosome"/>
</dbReference>
<evidence type="ECO:0000313" key="2">
    <source>
        <dbReference type="EMBL" id="UUX32799.1"/>
    </source>
</evidence>
<gene>
    <name evidence="2" type="ORF">NRE15_07660</name>
</gene>
<dbReference type="Pfam" id="PF14353">
    <property type="entry name" value="CpXC"/>
    <property type="match status" value="1"/>
</dbReference>
<keyword evidence="3" id="KW-1185">Reference proteome</keyword>
<protein>
    <submittedName>
        <fullName evidence="2">CpXC domain-containing protein</fullName>
    </submittedName>
</protein>
<reference evidence="2 3" key="1">
    <citation type="submission" date="2022-08" db="EMBL/GenBank/DDBJ databases">
        <title>Aerococcaceae sp. nov isolated from spoiled eye mask.</title>
        <authorList>
            <person name="Zhou G."/>
            <person name="Xie X.-B."/>
            <person name="Shi Q.-S."/>
            <person name="Wang Y.-S."/>
            <person name="Wen X."/>
            <person name="Peng H."/>
            <person name="Yang X.-J."/>
            <person name="Tao H.-B."/>
            <person name="Huang X.-M."/>
        </authorList>
    </citation>
    <scope>NUCLEOTIDE SEQUENCE [LARGE SCALE GENOMIC DNA]</scope>
    <source>
        <strain evidence="3">DM20194951</strain>
    </source>
</reference>
<accession>A0ABY5P262</accession>
<sequence>MTQTVNLTCPVCNHQSTRQVNAAINAKTHPHLKQELLEGKTFLYECEQCGAQRVINFQMLYHDPDQRLLIYLAPGYVNNKEQTLEILDDLKNRQPVSLDNYHLRIVLSGAELLEKIQIFDQHFNDYEVELVKLLTDGIFSKEKSGETVKARYFYMDPKSKSAKIMYTTDSQQLLVDFHQSLLDFVKNKFKKELQQPQRGEFQLVNYTWAIETVSKDTKKDQ</sequence>
<evidence type="ECO:0000313" key="3">
    <source>
        <dbReference type="Proteomes" id="UP001315967"/>
    </source>
</evidence>
<dbReference type="InterPro" id="IPR025682">
    <property type="entry name" value="CpXC_dom"/>
</dbReference>
<dbReference type="RefSeq" id="WP_313792299.1">
    <property type="nucleotide sequence ID" value="NZ_CP102453.1"/>
</dbReference>
<organism evidence="2 3">
    <name type="scientific">Fundicoccus culcitae</name>
    <dbReference type="NCBI Taxonomy" id="2969821"/>
    <lineage>
        <taxon>Bacteria</taxon>
        <taxon>Bacillati</taxon>
        <taxon>Bacillota</taxon>
        <taxon>Bacilli</taxon>
        <taxon>Lactobacillales</taxon>
        <taxon>Aerococcaceae</taxon>
        <taxon>Fundicoccus</taxon>
    </lineage>
</organism>
<proteinExistence type="predicted"/>
<dbReference type="EMBL" id="CP102453">
    <property type="protein sequence ID" value="UUX32799.1"/>
    <property type="molecule type" value="Genomic_DNA"/>
</dbReference>
<evidence type="ECO:0000259" key="1">
    <source>
        <dbReference type="Pfam" id="PF14353"/>
    </source>
</evidence>